<comment type="subcellular location">
    <subcellularLocation>
        <location evidence="1">Cell membrane</location>
        <topology evidence="1">Multi-pass membrane protein</topology>
    </subcellularLocation>
</comment>
<name>A0ABV8VJF5_9NOCA</name>
<keyword evidence="9" id="KW-1185">Reference proteome</keyword>
<gene>
    <name evidence="8" type="ORF">ACFO5K_19050</name>
</gene>
<proteinExistence type="inferred from homology"/>
<dbReference type="InterPro" id="IPR032808">
    <property type="entry name" value="DoxX"/>
</dbReference>
<evidence type="ECO:0000313" key="8">
    <source>
        <dbReference type="EMBL" id="MFC4376198.1"/>
    </source>
</evidence>
<evidence type="ECO:0000256" key="3">
    <source>
        <dbReference type="ARBA" id="ARBA00022475"/>
    </source>
</evidence>
<dbReference type="Pfam" id="PF07681">
    <property type="entry name" value="DoxX"/>
    <property type="match status" value="1"/>
</dbReference>
<organism evidence="8 9">
    <name type="scientific">Nocardia halotolerans</name>
    <dbReference type="NCBI Taxonomy" id="1755878"/>
    <lineage>
        <taxon>Bacteria</taxon>
        <taxon>Bacillati</taxon>
        <taxon>Actinomycetota</taxon>
        <taxon>Actinomycetes</taxon>
        <taxon>Mycobacteriales</taxon>
        <taxon>Nocardiaceae</taxon>
        <taxon>Nocardia</taxon>
    </lineage>
</organism>
<evidence type="ECO:0000256" key="7">
    <source>
        <dbReference type="SAM" id="Phobius"/>
    </source>
</evidence>
<dbReference type="PANTHER" id="PTHR33452:SF1">
    <property type="entry name" value="INNER MEMBRANE PROTEIN YPHA-RELATED"/>
    <property type="match status" value="1"/>
</dbReference>
<feature type="transmembrane region" description="Helical" evidence="7">
    <location>
        <begin position="60"/>
        <end position="90"/>
    </location>
</feature>
<protein>
    <submittedName>
        <fullName evidence="8">DoxX family protein</fullName>
    </submittedName>
</protein>
<feature type="transmembrane region" description="Helical" evidence="7">
    <location>
        <begin position="6"/>
        <end position="24"/>
    </location>
</feature>
<dbReference type="InterPro" id="IPR051907">
    <property type="entry name" value="DoxX-like_oxidoreductase"/>
</dbReference>
<feature type="transmembrane region" description="Helical" evidence="7">
    <location>
        <begin position="102"/>
        <end position="124"/>
    </location>
</feature>
<feature type="transmembrane region" description="Helical" evidence="7">
    <location>
        <begin position="136"/>
        <end position="159"/>
    </location>
</feature>
<comment type="caution">
    <text evidence="8">The sequence shown here is derived from an EMBL/GenBank/DDBJ whole genome shotgun (WGS) entry which is preliminary data.</text>
</comment>
<dbReference type="PANTHER" id="PTHR33452">
    <property type="entry name" value="OXIDOREDUCTASE CATD-RELATED"/>
    <property type="match status" value="1"/>
</dbReference>
<dbReference type="EMBL" id="JBHSDL010000025">
    <property type="protein sequence ID" value="MFC4376198.1"/>
    <property type="molecule type" value="Genomic_DNA"/>
</dbReference>
<accession>A0ABV8VJF5</accession>
<dbReference type="Proteomes" id="UP001595844">
    <property type="component" value="Unassembled WGS sequence"/>
</dbReference>
<evidence type="ECO:0000256" key="2">
    <source>
        <dbReference type="ARBA" id="ARBA00006679"/>
    </source>
</evidence>
<evidence type="ECO:0000256" key="1">
    <source>
        <dbReference type="ARBA" id="ARBA00004651"/>
    </source>
</evidence>
<reference evidence="9" key="1">
    <citation type="journal article" date="2019" name="Int. J. Syst. Evol. Microbiol.">
        <title>The Global Catalogue of Microorganisms (GCM) 10K type strain sequencing project: providing services to taxonomists for standard genome sequencing and annotation.</title>
        <authorList>
            <consortium name="The Broad Institute Genomics Platform"/>
            <consortium name="The Broad Institute Genome Sequencing Center for Infectious Disease"/>
            <person name="Wu L."/>
            <person name="Ma J."/>
        </authorList>
    </citation>
    <scope>NUCLEOTIDE SEQUENCE [LARGE SCALE GENOMIC DNA]</scope>
    <source>
        <strain evidence="9">IBRC-M 10490</strain>
    </source>
</reference>
<evidence type="ECO:0000256" key="5">
    <source>
        <dbReference type="ARBA" id="ARBA00022989"/>
    </source>
</evidence>
<dbReference type="RefSeq" id="WP_378564510.1">
    <property type="nucleotide sequence ID" value="NZ_JBHSDL010000025.1"/>
</dbReference>
<keyword evidence="3" id="KW-1003">Cell membrane</keyword>
<evidence type="ECO:0000313" key="9">
    <source>
        <dbReference type="Proteomes" id="UP001595844"/>
    </source>
</evidence>
<keyword evidence="4 7" id="KW-0812">Transmembrane</keyword>
<keyword evidence="5 7" id="KW-1133">Transmembrane helix</keyword>
<comment type="similarity">
    <text evidence="2">Belongs to the DoxX family.</text>
</comment>
<evidence type="ECO:0000256" key="6">
    <source>
        <dbReference type="ARBA" id="ARBA00023136"/>
    </source>
</evidence>
<evidence type="ECO:0000256" key="4">
    <source>
        <dbReference type="ARBA" id="ARBA00022692"/>
    </source>
</evidence>
<keyword evidence="6 7" id="KW-0472">Membrane</keyword>
<sequence>MHDTDIALLLIRVVIGGTMIAHGVNHWVGGGKIAGTARWFAGLGLRFPTVQAWASVVTEIGAGIALVLGLFTPLACAAVISIMLVAALLAHRPNGFFVFRDGYEYVLVLAAVALASAVLGPGTLSIDHAAGITVTGWAGGATALIVAVVCTGLLLAVCLQREPHRQDREQAEVD</sequence>